<name>A0ABU5N797_9MICO</name>
<keyword evidence="1" id="KW-1133">Transmembrane helix</keyword>
<protein>
    <recommendedName>
        <fullName evidence="4">Mannosyltransferase PIG-V</fullName>
    </recommendedName>
</protein>
<dbReference type="Proteomes" id="UP001291912">
    <property type="component" value="Unassembled WGS sequence"/>
</dbReference>
<keyword evidence="1" id="KW-0472">Membrane</keyword>
<evidence type="ECO:0000313" key="3">
    <source>
        <dbReference type="Proteomes" id="UP001291912"/>
    </source>
</evidence>
<sequence length="401" mass="44020">MTGGAETSAPWSRPAVRVALVYLAARMVTTAFFLIAAAVAPADARHGQGSTLGTYVLAWDAQWYWLIAFQGYPSELPVTEAGHVAENAWAFMPLYPYLSALVSAPFGHWGVGAFLVTLAAGYGCALVLHGMFRERLGEQAALWGVVFFSAGPLAALLQVGYAEALFLFFLLSAIRCVQQRRYGWLYVLIPLMGYTRPGVLAFGLFLALYGLWRLTRREVEPVTRSDVVHILALGALATVVGFSWQVIAAVVTGSPSAYLDTELAWRRLWVGDGGGFVPFEGWVQGATFWFTRWGMPAWVGVAVLVVLVVAVAALLLFEPHVRRLGVEVRLWSASYLLYLLAVFFPQSSTFRLLFPLAPLAGALAVPRSRVWRFGVLAACLIGQGVWIYNTYTLGNTFWRIP</sequence>
<evidence type="ECO:0000256" key="1">
    <source>
        <dbReference type="SAM" id="Phobius"/>
    </source>
</evidence>
<feature type="transmembrane region" description="Helical" evidence="1">
    <location>
        <begin position="20"/>
        <end position="40"/>
    </location>
</feature>
<dbReference type="RefSeq" id="WP_194424434.1">
    <property type="nucleotide sequence ID" value="NZ_BAAAPT010000002.1"/>
</dbReference>
<evidence type="ECO:0000313" key="2">
    <source>
        <dbReference type="EMBL" id="MDZ8161927.1"/>
    </source>
</evidence>
<feature type="transmembrane region" description="Helical" evidence="1">
    <location>
        <begin position="106"/>
        <end position="128"/>
    </location>
</feature>
<feature type="transmembrane region" description="Helical" evidence="1">
    <location>
        <begin position="373"/>
        <end position="391"/>
    </location>
</feature>
<comment type="caution">
    <text evidence="2">The sequence shown here is derived from an EMBL/GenBank/DDBJ whole genome shotgun (WGS) entry which is preliminary data.</text>
</comment>
<feature type="transmembrane region" description="Helical" evidence="1">
    <location>
        <begin position="328"/>
        <end position="344"/>
    </location>
</feature>
<feature type="transmembrane region" description="Helical" evidence="1">
    <location>
        <begin position="183"/>
        <end position="209"/>
    </location>
</feature>
<feature type="transmembrane region" description="Helical" evidence="1">
    <location>
        <begin position="140"/>
        <end position="171"/>
    </location>
</feature>
<keyword evidence="3" id="KW-1185">Reference proteome</keyword>
<dbReference type="EMBL" id="JAWJYN010000002">
    <property type="protein sequence ID" value="MDZ8161927.1"/>
    <property type="molecule type" value="Genomic_DNA"/>
</dbReference>
<gene>
    <name evidence="2" type="ORF">R2Q92_08730</name>
</gene>
<reference evidence="2 3" key="1">
    <citation type="submission" date="2023-10" db="EMBL/GenBank/DDBJ databases">
        <title>Microbacterium xanthum sp. nov., isolated from seaweed.</title>
        <authorList>
            <person name="Lee S.D."/>
        </authorList>
    </citation>
    <scope>NUCLEOTIDE SEQUENCE [LARGE SCALE GENOMIC DNA]</scope>
    <source>
        <strain evidence="2 3">KCTC 19124</strain>
    </source>
</reference>
<organism evidence="2 3">
    <name type="scientific">Microbacterium aquimaris</name>
    <dbReference type="NCBI Taxonomy" id="459816"/>
    <lineage>
        <taxon>Bacteria</taxon>
        <taxon>Bacillati</taxon>
        <taxon>Actinomycetota</taxon>
        <taxon>Actinomycetes</taxon>
        <taxon>Micrococcales</taxon>
        <taxon>Microbacteriaceae</taxon>
        <taxon>Microbacterium</taxon>
    </lineage>
</organism>
<feature type="transmembrane region" description="Helical" evidence="1">
    <location>
        <begin position="297"/>
        <end position="316"/>
    </location>
</feature>
<accession>A0ABU5N797</accession>
<proteinExistence type="predicted"/>
<feature type="transmembrane region" description="Helical" evidence="1">
    <location>
        <begin position="230"/>
        <end position="251"/>
    </location>
</feature>
<evidence type="ECO:0008006" key="4">
    <source>
        <dbReference type="Google" id="ProtNLM"/>
    </source>
</evidence>
<keyword evidence="1" id="KW-0812">Transmembrane</keyword>